<evidence type="ECO:0000259" key="10">
    <source>
        <dbReference type="PROSITE" id="PS50106"/>
    </source>
</evidence>
<keyword evidence="3" id="KW-0645">Protease</keyword>
<comment type="subcellular location">
    <subcellularLocation>
        <location evidence="1">Periplasm</location>
    </subcellularLocation>
</comment>
<protein>
    <submittedName>
        <fullName evidence="11">DegQ family serine endoprotease</fullName>
    </submittedName>
</protein>
<dbReference type="InterPro" id="IPR009003">
    <property type="entry name" value="Peptidase_S1_PA"/>
</dbReference>
<keyword evidence="4 9" id="KW-0732">Signal</keyword>
<evidence type="ECO:0000256" key="8">
    <source>
        <dbReference type="ARBA" id="ARBA00022825"/>
    </source>
</evidence>
<dbReference type="PANTHER" id="PTHR22939">
    <property type="entry name" value="SERINE PROTEASE FAMILY S1C HTRA-RELATED"/>
    <property type="match status" value="1"/>
</dbReference>
<feature type="signal peptide" evidence="9">
    <location>
        <begin position="1"/>
        <end position="33"/>
    </location>
</feature>
<dbReference type="SUPFAM" id="SSF50156">
    <property type="entry name" value="PDZ domain-like"/>
    <property type="match status" value="2"/>
</dbReference>
<keyword evidence="5" id="KW-0677">Repeat</keyword>
<dbReference type="InterPro" id="IPR001478">
    <property type="entry name" value="PDZ"/>
</dbReference>
<dbReference type="InterPro" id="IPR011782">
    <property type="entry name" value="Pept_S1C_Do"/>
</dbReference>
<dbReference type="PANTHER" id="PTHR22939:SF129">
    <property type="entry name" value="SERINE PROTEASE HTRA2, MITOCHONDRIAL"/>
    <property type="match status" value="1"/>
</dbReference>
<accession>A0ABW0KVD8</accession>
<feature type="domain" description="PDZ" evidence="10">
    <location>
        <begin position="289"/>
        <end position="380"/>
    </location>
</feature>
<dbReference type="PROSITE" id="PS50106">
    <property type="entry name" value="PDZ"/>
    <property type="match status" value="2"/>
</dbReference>
<keyword evidence="7" id="KW-0378">Hydrolase</keyword>
<evidence type="ECO:0000313" key="11">
    <source>
        <dbReference type="EMBL" id="MFC5457443.1"/>
    </source>
</evidence>
<evidence type="ECO:0000256" key="7">
    <source>
        <dbReference type="ARBA" id="ARBA00022801"/>
    </source>
</evidence>
<evidence type="ECO:0000256" key="9">
    <source>
        <dbReference type="SAM" id="SignalP"/>
    </source>
</evidence>
<evidence type="ECO:0000256" key="3">
    <source>
        <dbReference type="ARBA" id="ARBA00022670"/>
    </source>
</evidence>
<dbReference type="SMART" id="SM00228">
    <property type="entry name" value="PDZ"/>
    <property type="match status" value="2"/>
</dbReference>
<organism evidence="11 12">
    <name type="scientific">Prosthecobacter fluviatilis</name>
    <dbReference type="NCBI Taxonomy" id="445931"/>
    <lineage>
        <taxon>Bacteria</taxon>
        <taxon>Pseudomonadati</taxon>
        <taxon>Verrucomicrobiota</taxon>
        <taxon>Verrucomicrobiia</taxon>
        <taxon>Verrucomicrobiales</taxon>
        <taxon>Verrucomicrobiaceae</taxon>
        <taxon>Prosthecobacter</taxon>
    </lineage>
</organism>
<evidence type="ECO:0000256" key="2">
    <source>
        <dbReference type="ARBA" id="ARBA00010541"/>
    </source>
</evidence>
<dbReference type="NCBIfam" id="TIGR02037">
    <property type="entry name" value="degP_htrA_DO"/>
    <property type="match status" value="1"/>
</dbReference>
<sequence>MKTSSSNQTLWKRTVVLGSVCVLSASLMAFTSAKDGAAGKSDPLSIQVSDAPLSAAGRAYPSFAPIVKAVAPSVVKIAVSSEAKVSRMELPGGMDLRRFFGPGFQFPDEMQQPQQRRHMPKEQGVGSGIIVSKDGYILTNNHVVENASTIKVSMTDGREFSGKVVGRDPKTDVAVVKIEAKDLPAITFADSDKIEVGETVLAVGHPFGIGQTVTTGIISAKGRATLGLDYEDFIQTDAAINPGNSGGALVDVDGRLIGMNTAILSRSGGNQGIGFAVPTNLARWVMESLVNTGRVDRGFLGVNIQDLTPQLAQQFKMDGAKGALVSAVNPGSPADKAGVKSGDVITEFNGKTVKDSRHLKLQVGSTTPGAAVPMNVLRDGKTVNLTVTVKELPGDKVADATPAAGNKDDALHGVGVADLDQATREQLKVPSHIKGAVVASVDEDSVAYEAGLREGDVILEINRHPVKDAEQATALCAKPENMVTLVKVWSQGGTRFIVVDESKAG</sequence>
<comment type="caution">
    <text evidence="11">The sequence shown here is derived from an EMBL/GenBank/DDBJ whole genome shotgun (WGS) entry which is preliminary data.</text>
</comment>
<dbReference type="InterPro" id="IPR036034">
    <property type="entry name" value="PDZ_sf"/>
</dbReference>
<evidence type="ECO:0000256" key="1">
    <source>
        <dbReference type="ARBA" id="ARBA00004418"/>
    </source>
</evidence>
<dbReference type="RefSeq" id="WP_377170754.1">
    <property type="nucleotide sequence ID" value="NZ_JBHSMQ010000010.1"/>
</dbReference>
<proteinExistence type="inferred from homology"/>
<feature type="domain" description="PDZ" evidence="10">
    <location>
        <begin position="413"/>
        <end position="474"/>
    </location>
</feature>
<evidence type="ECO:0000313" key="12">
    <source>
        <dbReference type="Proteomes" id="UP001596052"/>
    </source>
</evidence>
<name>A0ABW0KVD8_9BACT</name>
<dbReference type="InterPro" id="IPR001940">
    <property type="entry name" value="Peptidase_S1C"/>
</dbReference>
<dbReference type="PRINTS" id="PR00834">
    <property type="entry name" value="PROTEASES2C"/>
</dbReference>
<dbReference type="CDD" id="cd10839">
    <property type="entry name" value="cpPDZ1_DegP-like"/>
    <property type="match status" value="1"/>
</dbReference>
<keyword evidence="8" id="KW-0720">Serine protease</keyword>
<dbReference type="SUPFAM" id="SSF50494">
    <property type="entry name" value="Trypsin-like serine proteases"/>
    <property type="match status" value="1"/>
</dbReference>
<evidence type="ECO:0000256" key="5">
    <source>
        <dbReference type="ARBA" id="ARBA00022737"/>
    </source>
</evidence>
<dbReference type="Pfam" id="PF13365">
    <property type="entry name" value="Trypsin_2"/>
    <property type="match status" value="1"/>
</dbReference>
<gene>
    <name evidence="11" type="ORF">ACFQDI_21425</name>
</gene>
<dbReference type="Pfam" id="PF17820">
    <property type="entry name" value="PDZ_6"/>
    <property type="match status" value="1"/>
</dbReference>
<feature type="chain" id="PRO_5046281100" evidence="9">
    <location>
        <begin position="34"/>
        <end position="505"/>
    </location>
</feature>
<dbReference type="Gene3D" id="2.30.42.10">
    <property type="match status" value="2"/>
</dbReference>
<comment type="similarity">
    <text evidence="2">Belongs to the peptidase S1C family.</text>
</comment>
<dbReference type="EMBL" id="JBHSMQ010000010">
    <property type="protein sequence ID" value="MFC5457443.1"/>
    <property type="molecule type" value="Genomic_DNA"/>
</dbReference>
<reference evidence="12" key="1">
    <citation type="journal article" date="2019" name="Int. J. Syst. Evol. Microbiol.">
        <title>The Global Catalogue of Microorganisms (GCM) 10K type strain sequencing project: providing services to taxonomists for standard genome sequencing and annotation.</title>
        <authorList>
            <consortium name="The Broad Institute Genomics Platform"/>
            <consortium name="The Broad Institute Genome Sequencing Center for Infectious Disease"/>
            <person name="Wu L."/>
            <person name="Ma J."/>
        </authorList>
    </citation>
    <scope>NUCLEOTIDE SEQUENCE [LARGE SCALE GENOMIC DNA]</scope>
    <source>
        <strain evidence="12">CGMCC 4.1469</strain>
    </source>
</reference>
<dbReference type="Proteomes" id="UP001596052">
    <property type="component" value="Unassembled WGS sequence"/>
</dbReference>
<dbReference type="Pfam" id="PF13180">
    <property type="entry name" value="PDZ_2"/>
    <property type="match status" value="1"/>
</dbReference>
<evidence type="ECO:0000256" key="6">
    <source>
        <dbReference type="ARBA" id="ARBA00022764"/>
    </source>
</evidence>
<dbReference type="Gene3D" id="2.40.10.120">
    <property type="match status" value="1"/>
</dbReference>
<keyword evidence="12" id="KW-1185">Reference proteome</keyword>
<evidence type="ECO:0000256" key="4">
    <source>
        <dbReference type="ARBA" id="ARBA00022729"/>
    </source>
</evidence>
<dbReference type="InterPro" id="IPR041489">
    <property type="entry name" value="PDZ_6"/>
</dbReference>
<keyword evidence="6" id="KW-0574">Periplasm</keyword>